<keyword evidence="1" id="KW-0472">Membrane</keyword>
<dbReference type="Proteomes" id="UP001431209">
    <property type="component" value="Unassembled WGS sequence"/>
</dbReference>
<dbReference type="AlphaFoldDB" id="A0AAW2ZFQ4"/>
<feature type="transmembrane region" description="Helical" evidence="1">
    <location>
        <begin position="101"/>
        <end position="121"/>
    </location>
</feature>
<evidence type="ECO:0000313" key="3">
    <source>
        <dbReference type="Proteomes" id="UP001431209"/>
    </source>
</evidence>
<keyword evidence="1" id="KW-0812">Transmembrane</keyword>
<name>A0AAW2ZFQ4_9EUKA</name>
<evidence type="ECO:0000313" key="2">
    <source>
        <dbReference type="EMBL" id="KAL0488199.1"/>
    </source>
</evidence>
<keyword evidence="1" id="KW-1133">Transmembrane helix</keyword>
<organism evidence="2 3">
    <name type="scientific">Acrasis kona</name>
    <dbReference type="NCBI Taxonomy" id="1008807"/>
    <lineage>
        <taxon>Eukaryota</taxon>
        <taxon>Discoba</taxon>
        <taxon>Heterolobosea</taxon>
        <taxon>Tetramitia</taxon>
        <taxon>Eutetramitia</taxon>
        <taxon>Acrasidae</taxon>
        <taxon>Acrasis</taxon>
    </lineage>
</organism>
<reference evidence="2 3" key="1">
    <citation type="submission" date="2024-03" db="EMBL/GenBank/DDBJ databases">
        <title>The Acrasis kona genome and developmental transcriptomes reveal deep origins of eukaryotic multicellular pathways.</title>
        <authorList>
            <person name="Sheikh S."/>
            <person name="Fu C.-J."/>
            <person name="Brown M.W."/>
            <person name="Baldauf S.L."/>
        </authorList>
    </citation>
    <scope>NUCLEOTIDE SEQUENCE [LARGE SCALE GENOMIC DNA]</scope>
    <source>
        <strain evidence="2 3">ATCC MYA-3509</strain>
    </source>
</reference>
<feature type="transmembrane region" description="Helical" evidence="1">
    <location>
        <begin position="61"/>
        <end position="81"/>
    </location>
</feature>
<protein>
    <submittedName>
        <fullName evidence="2">Uncharacterized protein</fullName>
    </submittedName>
</protein>
<comment type="caution">
    <text evidence="2">The sequence shown here is derived from an EMBL/GenBank/DDBJ whole genome shotgun (WGS) entry which is preliminary data.</text>
</comment>
<evidence type="ECO:0000256" key="1">
    <source>
        <dbReference type="SAM" id="Phobius"/>
    </source>
</evidence>
<keyword evidence="3" id="KW-1185">Reference proteome</keyword>
<dbReference type="EMBL" id="JAOPGA020001415">
    <property type="protein sequence ID" value="KAL0488199.1"/>
    <property type="molecule type" value="Genomic_DNA"/>
</dbReference>
<feature type="transmembrane region" description="Helical" evidence="1">
    <location>
        <begin position="162"/>
        <end position="185"/>
    </location>
</feature>
<feature type="transmembrane region" description="Helical" evidence="1">
    <location>
        <begin position="133"/>
        <end position="156"/>
    </location>
</feature>
<gene>
    <name evidence="2" type="ORF">AKO1_015346</name>
</gene>
<sequence>MQQNQDEGATSEVVIPLENNGVAQISPPGSTSPIGSKQLLTQTVVDVAGDRRDTIRSASNVGLRYGSLMHGIIQFFFIFIYGSTMLNSSSLKGTVPDRINICMAMFLLMPTLMLGFASTGAEFSLHVKRNAMIIFLSAYCLLFIPIVVLNLTTIFYGNVGVLLVLAGNVLFYIIVIFAASVRFHILRREMAEEREKDITEGLVDEV</sequence>
<accession>A0AAW2ZFQ4</accession>
<proteinExistence type="predicted"/>